<evidence type="ECO:0000313" key="1">
    <source>
        <dbReference type="EMBL" id="CAB4690492.1"/>
    </source>
</evidence>
<reference evidence="1" key="1">
    <citation type="submission" date="2020-05" db="EMBL/GenBank/DDBJ databases">
        <authorList>
            <person name="Chiriac C."/>
            <person name="Salcher M."/>
            <person name="Ghai R."/>
            <person name="Kavagutti S V."/>
        </authorList>
    </citation>
    <scope>NUCLEOTIDE SEQUENCE</scope>
</reference>
<protein>
    <submittedName>
        <fullName evidence="1">Unannotated protein</fullName>
    </submittedName>
</protein>
<sequence>MSAPEPPTNHCSPLLTEHGTTDFHPLFANVKAVPEFPSTKRASFTNAMTLLLPELKFLLLPSIDLLPILELVNAAIDEILFPIAGQTVAG</sequence>
<gene>
    <name evidence="1" type="ORF">UFOPK2576_00403</name>
</gene>
<dbReference type="AlphaFoldDB" id="A0A6J6NWW8"/>
<name>A0A6J6NWW8_9ZZZZ</name>
<organism evidence="1">
    <name type="scientific">freshwater metagenome</name>
    <dbReference type="NCBI Taxonomy" id="449393"/>
    <lineage>
        <taxon>unclassified sequences</taxon>
        <taxon>metagenomes</taxon>
        <taxon>ecological metagenomes</taxon>
    </lineage>
</organism>
<dbReference type="EMBL" id="CAEZXQ010000038">
    <property type="protein sequence ID" value="CAB4690492.1"/>
    <property type="molecule type" value="Genomic_DNA"/>
</dbReference>
<proteinExistence type="predicted"/>
<accession>A0A6J6NWW8</accession>